<dbReference type="GO" id="GO:0004309">
    <property type="term" value="F:exopolyphosphatase activity"/>
    <property type="evidence" value="ECO:0007669"/>
    <property type="project" value="TreeGrafter"/>
</dbReference>
<evidence type="ECO:0000256" key="1">
    <source>
        <dbReference type="ARBA" id="ARBA00022801"/>
    </source>
</evidence>
<keyword evidence="5" id="KW-1185">Reference proteome</keyword>
<comment type="caution">
    <text evidence="4">The sequence shown here is derived from an EMBL/GenBank/DDBJ whole genome shotgun (WGS) entry which is preliminary data.</text>
</comment>
<organism evidence="4 5">
    <name type="scientific">Pseudoalteromonas peptidolytica F12-50-A1</name>
    <dbReference type="NCBI Taxonomy" id="1315280"/>
    <lineage>
        <taxon>Bacteria</taxon>
        <taxon>Pseudomonadati</taxon>
        <taxon>Pseudomonadota</taxon>
        <taxon>Gammaproteobacteria</taxon>
        <taxon>Alteromonadales</taxon>
        <taxon>Pseudoalteromonadaceae</taxon>
        <taxon>Pseudoalteromonas</taxon>
    </lineage>
</organism>
<dbReference type="InterPro" id="IPR030673">
    <property type="entry name" value="PyroPPase_GppA_Ppx"/>
</dbReference>
<evidence type="ECO:0000313" key="5">
    <source>
        <dbReference type="Proteomes" id="UP000660708"/>
    </source>
</evidence>
<dbReference type="PANTHER" id="PTHR30005:SF14">
    <property type="entry name" value="EXOPOLYPHOSPHATASE"/>
    <property type="match status" value="1"/>
</dbReference>
<dbReference type="InterPro" id="IPR048950">
    <property type="entry name" value="Ppx_GppA_C"/>
</dbReference>
<evidence type="ECO:0000259" key="2">
    <source>
        <dbReference type="Pfam" id="PF02541"/>
    </source>
</evidence>
<dbReference type="Proteomes" id="UP000660708">
    <property type="component" value="Unassembled WGS sequence"/>
</dbReference>
<dbReference type="EMBL" id="AQHF01000019">
    <property type="protein sequence ID" value="MBE0345082.1"/>
    <property type="molecule type" value="Genomic_DNA"/>
</dbReference>
<dbReference type="Gene3D" id="3.30.420.150">
    <property type="entry name" value="Exopolyphosphatase. Domain 2"/>
    <property type="match status" value="1"/>
</dbReference>
<reference evidence="4 5" key="1">
    <citation type="submission" date="2015-06" db="EMBL/GenBank/DDBJ databases">
        <title>Genome sequence of Pseudoalteromonas peptidolytica.</title>
        <authorList>
            <person name="Xie B.-B."/>
            <person name="Rong J.-C."/>
            <person name="Qin Q.-L."/>
            <person name="Zhang Y.-Z."/>
        </authorList>
    </citation>
    <scope>NUCLEOTIDE SEQUENCE [LARGE SCALE GENOMIC DNA]</scope>
    <source>
        <strain evidence="4 5">F12-50-A1</strain>
    </source>
</reference>
<dbReference type="Gene3D" id="1.10.3210.10">
    <property type="entry name" value="Hypothetical protein af1432"/>
    <property type="match status" value="1"/>
</dbReference>
<feature type="domain" description="Ppx/GppA phosphatase C-terminal" evidence="3">
    <location>
        <begin position="306"/>
        <end position="479"/>
    </location>
</feature>
<evidence type="ECO:0000313" key="4">
    <source>
        <dbReference type="EMBL" id="MBE0345082.1"/>
    </source>
</evidence>
<name>A0A8I0MSN5_9GAMM</name>
<feature type="domain" description="Ppx/GppA phosphatase N-terminal" evidence="2">
    <location>
        <begin position="20"/>
        <end position="301"/>
    </location>
</feature>
<dbReference type="PIRSF" id="PIRSF001267">
    <property type="entry name" value="Pyrophosphatase_GppA_Ppx"/>
    <property type="match status" value="1"/>
</dbReference>
<gene>
    <name evidence="4" type="primary">ppx-gppA</name>
    <name evidence="4" type="ORF">PPEP_a3431</name>
</gene>
<evidence type="ECO:0000259" key="3">
    <source>
        <dbReference type="Pfam" id="PF21447"/>
    </source>
</evidence>
<dbReference type="InterPro" id="IPR043129">
    <property type="entry name" value="ATPase_NBD"/>
</dbReference>
<dbReference type="SUPFAM" id="SSF109604">
    <property type="entry name" value="HD-domain/PDEase-like"/>
    <property type="match status" value="1"/>
</dbReference>
<keyword evidence="1" id="KW-0378">Hydrolase</keyword>
<dbReference type="InterPro" id="IPR050273">
    <property type="entry name" value="GppA/Ppx_hydrolase"/>
</dbReference>
<proteinExistence type="predicted"/>
<accession>A0A8I0MSN5</accession>
<protein>
    <submittedName>
        <fullName evidence="4">Exopolyphosphatase / guanosine-5'-triphosphate,3'-diphosphate pyrophosphatase</fullName>
    </submittedName>
</protein>
<dbReference type="Gene3D" id="3.30.420.40">
    <property type="match status" value="1"/>
</dbReference>
<dbReference type="InterPro" id="IPR003695">
    <property type="entry name" value="Ppx_GppA_N"/>
</dbReference>
<dbReference type="GO" id="GO:0006798">
    <property type="term" value="P:polyphosphate catabolic process"/>
    <property type="evidence" value="ECO:0007669"/>
    <property type="project" value="TreeGrafter"/>
</dbReference>
<dbReference type="AlphaFoldDB" id="A0A8I0MSN5"/>
<dbReference type="FunFam" id="3.30.420.40:FF:000023">
    <property type="entry name" value="Guanosine-5'-triphosphate,3'-diphosphate pyrophosphatase"/>
    <property type="match status" value="1"/>
</dbReference>
<dbReference type="RefSeq" id="WP_147390850.1">
    <property type="nucleotide sequence ID" value="NZ_AQHF01000019.1"/>
</dbReference>
<sequence length="491" mass="55127">MRDYPSIAAVDLGSNSFHLVVAREVDGRLQLLHKEKQRVYLASGLDSNFNLSDEAIARALDTLSQFATTLHGFPKESVQVVATYTLRNCKNLNYFIAKAKQVFPYPINVISGQEEARLIYQGVANYEHDTHNRLVIDIGGGSTELVIGQHLTHKLLSSRNVGCVTMNKAYFADGKLSAKRFKKAEIKAEQHIESIAASYLKLGWNTVIGTSGTIKTIAAMVAELTASDEITLAKLEQIKQLFIDAQHINNVTLKSLPEERKVSISGGLAVLIALFRQLHIATMRLSDYALREGLLFEMHQTEAFDIRTRTINAFSDHYNIDKLHADNICETIQLFTSQLKTHWPLSNYDVEMLCWAAKLHEVGLVINSSGMHKHGAYIVRHSQLPGFTQAQQLTLSALVRFYRKKIKLPELLELIEGELSHFSRLLAIFRLSILVNQKRQQEQLPELSIAALDNTLVLHVGAQWLASHSLFEADLEQEQGYLKALGIQLTF</sequence>
<dbReference type="SUPFAM" id="SSF53067">
    <property type="entry name" value="Actin-like ATPase domain"/>
    <property type="match status" value="2"/>
</dbReference>
<dbReference type="Pfam" id="PF02541">
    <property type="entry name" value="Ppx-GppA"/>
    <property type="match status" value="1"/>
</dbReference>
<dbReference type="Pfam" id="PF21447">
    <property type="entry name" value="Ppx-GppA_III"/>
    <property type="match status" value="1"/>
</dbReference>
<dbReference type="PANTHER" id="PTHR30005">
    <property type="entry name" value="EXOPOLYPHOSPHATASE"/>
    <property type="match status" value="1"/>
</dbReference>